<sequence>MKTNQNAVKNKVLFIVLTPLPDLFKLILHDTRIICCNHEKFTLYRVTGRRKRGEGRSINC</sequence>
<proteinExistence type="predicted"/>
<reference evidence="1 2" key="1">
    <citation type="submission" date="2016-06" db="EMBL/GenBank/DDBJ databases">
        <title>Respiratory ammonification of nitrate coupled to the oxidation of elemental sulfur in deep-sea autotrophic thermophilic bacteria.</title>
        <authorList>
            <person name="Slobodkina G.B."/>
            <person name="Mardanov A.V."/>
            <person name="Ravin N.V."/>
            <person name="Frolova A.A."/>
            <person name="Viryasiv M.B."/>
            <person name="Chernyh N.A."/>
            <person name="Bonch-Osmolovskaya E.A."/>
            <person name="Slobodkin A.I."/>
        </authorList>
    </citation>
    <scope>NUCLEOTIDE SEQUENCE [LARGE SCALE GENOMIC DNA]</scope>
    <source>
        <strain evidence="1 2">S69</strain>
    </source>
</reference>
<keyword evidence="2" id="KW-1185">Reference proteome</keyword>
<evidence type="ECO:0000313" key="2">
    <source>
        <dbReference type="Proteomes" id="UP000093080"/>
    </source>
</evidence>
<protein>
    <submittedName>
        <fullName evidence="1">Uncharacterized protein</fullName>
    </submittedName>
</protein>
<comment type="caution">
    <text evidence="1">The sequence shown here is derived from an EMBL/GenBank/DDBJ whole genome shotgun (WGS) entry which is preliminary data.</text>
</comment>
<gene>
    <name evidence="1" type="ORF">DBT_2005</name>
</gene>
<accession>A0A1B9F436</accession>
<dbReference type="Proteomes" id="UP000093080">
    <property type="component" value="Unassembled WGS sequence"/>
</dbReference>
<name>A0A1B9F436_9BACT</name>
<dbReference type="AlphaFoldDB" id="A0A1B9F436"/>
<organism evidence="1 2">
    <name type="scientific">Dissulfuribacter thermophilus</name>
    <dbReference type="NCBI Taxonomy" id="1156395"/>
    <lineage>
        <taxon>Bacteria</taxon>
        <taxon>Pseudomonadati</taxon>
        <taxon>Thermodesulfobacteriota</taxon>
        <taxon>Dissulfuribacteria</taxon>
        <taxon>Dissulfuribacterales</taxon>
        <taxon>Dissulfuribacteraceae</taxon>
        <taxon>Dissulfuribacter</taxon>
    </lineage>
</organism>
<dbReference type="STRING" id="1156395.DBT_2005"/>
<evidence type="ECO:0000313" key="1">
    <source>
        <dbReference type="EMBL" id="OCC14690.1"/>
    </source>
</evidence>
<dbReference type="EMBL" id="MAGO01000010">
    <property type="protein sequence ID" value="OCC14690.1"/>
    <property type="molecule type" value="Genomic_DNA"/>
</dbReference>